<evidence type="ECO:0000256" key="10">
    <source>
        <dbReference type="SAM" id="MobiDB-lite"/>
    </source>
</evidence>
<organism evidence="11 12">
    <name type="scientific">Marasmiellus scandens</name>
    <dbReference type="NCBI Taxonomy" id="2682957"/>
    <lineage>
        <taxon>Eukaryota</taxon>
        <taxon>Fungi</taxon>
        <taxon>Dikarya</taxon>
        <taxon>Basidiomycota</taxon>
        <taxon>Agaricomycotina</taxon>
        <taxon>Agaricomycetes</taxon>
        <taxon>Agaricomycetidae</taxon>
        <taxon>Agaricales</taxon>
        <taxon>Marasmiineae</taxon>
        <taxon>Omphalotaceae</taxon>
        <taxon>Marasmiellus</taxon>
    </lineage>
</organism>
<reference evidence="11 12" key="1">
    <citation type="submission" date="2024-01" db="EMBL/GenBank/DDBJ databases">
        <title>A draft genome for the cacao thread blight pathogen Marasmiellus scandens.</title>
        <authorList>
            <person name="Baruah I.K."/>
            <person name="Leung J."/>
            <person name="Bukari Y."/>
            <person name="Amoako-Attah I."/>
            <person name="Meinhardt L.W."/>
            <person name="Bailey B.A."/>
            <person name="Cohen S.P."/>
        </authorList>
    </citation>
    <scope>NUCLEOTIDE SEQUENCE [LARGE SCALE GENOMIC DNA]</scope>
    <source>
        <strain evidence="11 12">GH-19</strain>
    </source>
</reference>
<proteinExistence type="inferred from homology"/>
<evidence type="ECO:0000256" key="2">
    <source>
        <dbReference type="ARBA" id="ARBA00009418"/>
    </source>
</evidence>
<feature type="region of interest" description="Disordered" evidence="10">
    <location>
        <begin position="157"/>
        <end position="190"/>
    </location>
</feature>
<comment type="subcellular location">
    <subcellularLocation>
        <location evidence="1 9">Nucleus</location>
        <location evidence="1 9">Nucleolus</location>
    </subcellularLocation>
</comment>
<feature type="compositionally biased region" description="Basic and acidic residues" evidence="10">
    <location>
        <begin position="157"/>
        <end position="168"/>
    </location>
</feature>
<dbReference type="Proteomes" id="UP001498398">
    <property type="component" value="Unassembled WGS sequence"/>
</dbReference>
<evidence type="ECO:0000256" key="6">
    <source>
        <dbReference type="ARBA" id="ARBA00023242"/>
    </source>
</evidence>
<dbReference type="EMBL" id="JBANRG010000003">
    <property type="protein sequence ID" value="KAK7468853.1"/>
    <property type="molecule type" value="Genomic_DNA"/>
</dbReference>
<evidence type="ECO:0000256" key="1">
    <source>
        <dbReference type="ARBA" id="ARBA00004604"/>
    </source>
</evidence>
<dbReference type="Pfam" id="PF06102">
    <property type="entry name" value="RRP36"/>
    <property type="match status" value="1"/>
</dbReference>
<keyword evidence="7 9" id="KW-0687">Ribonucleoprotein</keyword>
<keyword evidence="3 9" id="KW-0690">Ribosome biogenesis</keyword>
<comment type="similarity">
    <text evidence="2 9">Belongs to the RRP36 family.</text>
</comment>
<comment type="caution">
    <text evidence="11">The sequence shown here is derived from an EMBL/GenBank/DDBJ whole genome shotgun (WGS) entry which is preliminary data.</text>
</comment>
<evidence type="ECO:0000256" key="3">
    <source>
        <dbReference type="ARBA" id="ARBA00022517"/>
    </source>
</evidence>
<keyword evidence="12" id="KW-1185">Reference proteome</keyword>
<feature type="compositionally biased region" description="Basic residues" evidence="10">
    <location>
        <begin position="223"/>
        <end position="239"/>
    </location>
</feature>
<evidence type="ECO:0000256" key="9">
    <source>
        <dbReference type="RuleBase" id="RU368027"/>
    </source>
</evidence>
<gene>
    <name evidence="11" type="primary">RRP36</name>
    <name evidence="11" type="ORF">VKT23_003354</name>
</gene>
<evidence type="ECO:0000313" key="12">
    <source>
        <dbReference type="Proteomes" id="UP001498398"/>
    </source>
</evidence>
<feature type="region of interest" description="Disordered" evidence="10">
    <location>
        <begin position="212"/>
        <end position="266"/>
    </location>
</feature>
<accession>A0ABR1JYD6</accession>
<comment type="function">
    <text evidence="8 9">Component of the 90S pre-ribosome involved in the maturation of rRNAs. Required for early cleavages of the pre-RNAs in the 40S ribosomal subunit maturation pathway.</text>
</comment>
<name>A0ABR1JYD6_9AGAR</name>
<evidence type="ECO:0000256" key="4">
    <source>
        <dbReference type="ARBA" id="ARBA00022552"/>
    </source>
</evidence>
<protein>
    <recommendedName>
        <fullName evidence="9">rRNA biogenesis protein RRP36</fullName>
    </recommendedName>
</protein>
<keyword evidence="6 9" id="KW-0539">Nucleus</keyword>
<evidence type="ECO:0000256" key="8">
    <source>
        <dbReference type="ARBA" id="ARBA00025053"/>
    </source>
</evidence>
<keyword evidence="4 9" id="KW-0698">rRNA processing</keyword>
<comment type="subunit">
    <text evidence="9">Associates with 90S and pre-40S pre-ribosomal particles.</text>
</comment>
<evidence type="ECO:0000313" key="11">
    <source>
        <dbReference type="EMBL" id="KAK7468853.1"/>
    </source>
</evidence>
<dbReference type="PANTHER" id="PTHR21738">
    <property type="entry name" value="RIBOSOMAL RNA PROCESSING PROTEIN 36 HOMOLOG"/>
    <property type="match status" value="1"/>
</dbReference>
<feature type="compositionally biased region" description="Basic and acidic residues" evidence="10">
    <location>
        <begin position="240"/>
        <end position="252"/>
    </location>
</feature>
<dbReference type="InterPro" id="IPR009292">
    <property type="entry name" value="RRP36"/>
</dbReference>
<evidence type="ECO:0000256" key="5">
    <source>
        <dbReference type="ARBA" id="ARBA00023054"/>
    </source>
</evidence>
<keyword evidence="5" id="KW-0175">Coiled coil</keyword>
<dbReference type="PANTHER" id="PTHR21738:SF0">
    <property type="entry name" value="RIBOSOMAL RNA PROCESSING PROTEIN 36 HOMOLOG"/>
    <property type="match status" value="1"/>
</dbReference>
<feature type="compositionally biased region" description="Acidic residues" evidence="10">
    <location>
        <begin position="18"/>
        <end position="38"/>
    </location>
</feature>
<feature type="region of interest" description="Disordered" evidence="10">
    <location>
        <begin position="1"/>
        <end position="92"/>
    </location>
</feature>
<evidence type="ECO:0000256" key="7">
    <source>
        <dbReference type="ARBA" id="ARBA00023274"/>
    </source>
</evidence>
<sequence length="266" mass="30699">MGALRRAQQALSRTQNSDSEDSNNEEESSEESEEEPEDTPPTQEWSLKARPDISKRQNKHAPTEVSSKKPVTRRRTIVQSQTPQVRDPRFLPMTGEFSSEKFRKNYGFLADSHKTELQTLRENLKRAKKSLSSSPRDLRPEREAEIKRLELAVKRAESTVNKDRREEIEQQALEHVSKEERDKRKTGKGSWYLKDSAKKEILMKARYDAIAQNGGQSAVKKAIEKRRKKVSQKEKKSRPFAKDDARSGKRPLDTSGGPSEKRRKLW</sequence>